<feature type="region of interest" description="Disordered" evidence="1">
    <location>
        <begin position="273"/>
        <end position="323"/>
    </location>
</feature>
<name>A0A4U0WMI5_9PEZI</name>
<feature type="compositionally biased region" description="Polar residues" evidence="1">
    <location>
        <begin position="148"/>
        <end position="166"/>
    </location>
</feature>
<dbReference type="EMBL" id="NAJQ01000904">
    <property type="protein sequence ID" value="TKA63828.1"/>
    <property type="molecule type" value="Genomic_DNA"/>
</dbReference>
<keyword evidence="3" id="KW-1185">Reference proteome</keyword>
<evidence type="ECO:0000313" key="3">
    <source>
        <dbReference type="Proteomes" id="UP000309340"/>
    </source>
</evidence>
<dbReference type="AlphaFoldDB" id="A0A4U0WMI5"/>
<feature type="region of interest" description="Disordered" evidence="1">
    <location>
        <begin position="148"/>
        <end position="169"/>
    </location>
</feature>
<feature type="compositionally biased region" description="Basic and acidic residues" evidence="1">
    <location>
        <begin position="289"/>
        <end position="323"/>
    </location>
</feature>
<proteinExistence type="predicted"/>
<organism evidence="2 3">
    <name type="scientific">Friedmanniomyces simplex</name>
    <dbReference type="NCBI Taxonomy" id="329884"/>
    <lineage>
        <taxon>Eukaryota</taxon>
        <taxon>Fungi</taxon>
        <taxon>Dikarya</taxon>
        <taxon>Ascomycota</taxon>
        <taxon>Pezizomycotina</taxon>
        <taxon>Dothideomycetes</taxon>
        <taxon>Dothideomycetidae</taxon>
        <taxon>Mycosphaerellales</taxon>
        <taxon>Teratosphaeriaceae</taxon>
        <taxon>Friedmanniomyces</taxon>
    </lineage>
</organism>
<evidence type="ECO:0000256" key="1">
    <source>
        <dbReference type="SAM" id="MobiDB-lite"/>
    </source>
</evidence>
<dbReference type="OrthoDB" id="3838779at2759"/>
<protein>
    <submittedName>
        <fullName evidence="2">Uncharacterized protein</fullName>
    </submittedName>
</protein>
<evidence type="ECO:0000313" key="2">
    <source>
        <dbReference type="EMBL" id="TKA63828.1"/>
    </source>
</evidence>
<sequence length="323" mass="36923">MYWDAHFKPINRNARLQRRVDLHNKWRIENGYEAGDRTWAGMEQRIFKLRARGVTIEEMRARAAASEGGHTATAVDEKEVGTDDAATQPRTVRRKLFGTTTFRAPKRGADGHPKLTFVDADFAATENPQGMAEARAHTARNIHRRLQTRTADPQTSSAHRSSNAQPDPSLMIAEEQRRKQMEDQKDIVTAGTVVQALDTLINHARNIKGVSRKDIEFALQQGVQEYVAKASKRNPEFARQWRGGQVAEAGDEMTATMKRNADEMAGRKQQVEKMAERRKHTEKMAKRRQQAEKMQERKQQAEAEAARAFEPIDHNDPPWKHWR</sequence>
<dbReference type="Proteomes" id="UP000309340">
    <property type="component" value="Unassembled WGS sequence"/>
</dbReference>
<accession>A0A4U0WMI5</accession>
<feature type="region of interest" description="Disordered" evidence="1">
    <location>
        <begin position="63"/>
        <end position="85"/>
    </location>
</feature>
<feature type="compositionally biased region" description="Basic residues" evidence="1">
    <location>
        <begin position="276"/>
        <end position="288"/>
    </location>
</feature>
<gene>
    <name evidence="2" type="ORF">B0A55_10200</name>
</gene>
<comment type="caution">
    <text evidence="2">The sequence shown here is derived from an EMBL/GenBank/DDBJ whole genome shotgun (WGS) entry which is preliminary data.</text>
</comment>
<reference evidence="2 3" key="1">
    <citation type="submission" date="2017-03" db="EMBL/GenBank/DDBJ databases">
        <title>Genomes of endolithic fungi from Antarctica.</title>
        <authorList>
            <person name="Coleine C."/>
            <person name="Masonjones S."/>
            <person name="Stajich J.E."/>
        </authorList>
    </citation>
    <scope>NUCLEOTIDE SEQUENCE [LARGE SCALE GENOMIC DNA]</scope>
    <source>
        <strain evidence="2 3">CCFEE 5184</strain>
    </source>
</reference>